<evidence type="ECO:0000313" key="2">
    <source>
        <dbReference type="EMBL" id="PJE29149.1"/>
    </source>
</evidence>
<accession>A0ABX4MPT4</accession>
<reference evidence="2 3" key="1">
    <citation type="journal article" date="2018" name="Int. J. Syst. Evol. Microbiol.">
        <title>Pseudooceanicola lipolyticus sp. nov., a marine alphaproteobacterium, reclassification of Oceanicola flagellatus as Pseudooceanicola flagellatus comb. nov. and emended description of the genus Pseudooceanicola.</title>
        <authorList>
            <person name="Huang M.-M."/>
            <person name="Guo L.-L."/>
            <person name="Wu Y.-H."/>
            <person name="Lai Q.-L."/>
            <person name="Shao Z.-Z."/>
            <person name="Wang C.-S."/>
            <person name="Wu M."/>
            <person name="Xu X.-W."/>
        </authorList>
    </citation>
    <scope>NUCLEOTIDE SEQUENCE [LARGE SCALE GENOMIC DNA]</scope>
    <source>
        <strain evidence="2 3">Ar-45</strain>
    </source>
</reference>
<gene>
    <name evidence="2" type="ORF">CVM39_11985</name>
</gene>
<comment type="caution">
    <text evidence="2">The sequence shown here is derived from an EMBL/GenBank/DDBJ whole genome shotgun (WGS) entry which is preliminary data.</text>
</comment>
<organism evidence="2 3">
    <name type="scientific">Pseudooceanicola antarcticus</name>
    <dbReference type="NCBI Taxonomy" id="1247613"/>
    <lineage>
        <taxon>Bacteria</taxon>
        <taxon>Pseudomonadati</taxon>
        <taxon>Pseudomonadota</taxon>
        <taxon>Alphaproteobacteria</taxon>
        <taxon>Rhodobacterales</taxon>
        <taxon>Paracoccaceae</taxon>
        <taxon>Pseudooceanicola</taxon>
    </lineage>
</organism>
<dbReference type="EMBL" id="PGTD01000016">
    <property type="protein sequence ID" value="PJE29149.1"/>
    <property type="molecule type" value="Genomic_DNA"/>
</dbReference>
<dbReference type="InterPro" id="IPR003615">
    <property type="entry name" value="HNH_nuc"/>
</dbReference>
<dbReference type="InterPro" id="IPR002711">
    <property type="entry name" value="HNH"/>
</dbReference>
<keyword evidence="3" id="KW-1185">Reference proteome</keyword>
<protein>
    <recommendedName>
        <fullName evidence="1">HNH domain-containing protein</fullName>
    </recommendedName>
</protein>
<name>A0ABX4MPT4_9RHOB</name>
<dbReference type="Proteomes" id="UP000231702">
    <property type="component" value="Unassembled WGS sequence"/>
</dbReference>
<evidence type="ECO:0000259" key="1">
    <source>
        <dbReference type="Pfam" id="PF01844"/>
    </source>
</evidence>
<feature type="domain" description="HNH" evidence="1">
    <location>
        <begin position="198"/>
        <end position="254"/>
    </location>
</feature>
<evidence type="ECO:0000313" key="3">
    <source>
        <dbReference type="Proteomes" id="UP000231702"/>
    </source>
</evidence>
<proteinExistence type="predicted"/>
<sequence>MRLSLNWVIRLWRRGYRKRGAVAIGMGYSFNDLGIGRRDVLEAIDALRFGLIEPTGRSRNAYIVDPRDEWLCDLKQVLQALEHITDRTLLPGYTTHRYRTDLKRAGFSLLVFEEQAQRALGVAGFDPVELEAAHMLHRSNGTTFRNWFGTARTPDRQDGPEVASDLRFYESRVARWHLAFERLGQNARLVKQSQGLTCAGCGLDGEAAFGRDLAMSAMEAHHLVPVADMPEGGREVSTDDFAVLCATCHRLIHRLQSPDDLVGLRKLMRGKGPGKGLPWLR</sequence>
<dbReference type="CDD" id="cd00085">
    <property type="entry name" value="HNHc"/>
    <property type="match status" value="1"/>
</dbReference>
<dbReference type="Pfam" id="PF01844">
    <property type="entry name" value="HNH"/>
    <property type="match status" value="1"/>
</dbReference>